<gene>
    <name evidence="1" type="ORF">JG687_00013282</name>
</gene>
<sequence length="180" mass="20161">MQPRRDPSALDIACTLFGNNEAAQELAARMDVSRPHRNDISISSKLVALRRMMDEMFVNENECGTDPASETASISTLWLQALRALSKSSPNSANTFHSGTWQRRQMNTQIASFTQLRHDTVLYTTQKSSLKMSCEHPAGMVDPYPLFWKQMRTMALRMESIGEDAQALHRFSVGGGVSIH</sequence>
<evidence type="ECO:0000313" key="2">
    <source>
        <dbReference type="Proteomes" id="UP000688947"/>
    </source>
</evidence>
<dbReference type="Proteomes" id="UP000688947">
    <property type="component" value="Unassembled WGS sequence"/>
</dbReference>
<reference evidence="1" key="1">
    <citation type="submission" date="2021-01" db="EMBL/GenBank/DDBJ databases">
        <title>Phytophthora aleatoria, a newly-described species from Pinus radiata is distinct from Phytophthora cactorum isolates based on comparative genomics.</title>
        <authorList>
            <person name="Mcdougal R."/>
            <person name="Panda P."/>
            <person name="Williams N."/>
            <person name="Studholme D.J."/>
        </authorList>
    </citation>
    <scope>NUCLEOTIDE SEQUENCE</scope>
    <source>
        <strain evidence="1">NZFS 3830</strain>
    </source>
</reference>
<dbReference type="EMBL" id="JAENGZ010000959">
    <property type="protein sequence ID" value="KAG6951984.1"/>
    <property type="molecule type" value="Genomic_DNA"/>
</dbReference>
<protein>
    <submittedName>
        <fullName evidence="1">Uncharacterized protein</fullName>
    </submittedName>
</protein>
<evidence type="ECO:0000313" key="1">
    <source>
        <dbReference type="EMBL" id="KAG6951984.1"/>
    </source>
</evidence>
<proteinExistence type="predicted"/>
<comment type="caution">
    <text evidence="1">The sequence shown here is derived from an EMBL/GenBank/DDBJ whole genome shotgun (WGS) entry which is preliminary data.</text>
</comment>
<organism evidence="1 2">
    <name type="scientific">Phytophthora cactorum</name>
    <dbReference type="NCBI Taxonomy" id="29920"/>
    <lineage>
        <taxon>Eukaryota</taxon>
        <taxon>Sar</taxon>
        <taxon>Stramenopiles</taxon>
        <taxon>Oomycota</taxon>
        <taxon>Peronosporomycetes</taxon>
        <taxon>Peronosporales</taxon>
        <taxon>Peronosporaceae</taxon>
        <taxon>Phytophthora</taxon>
    </lineage>
</organism>
<dbReference type="InterPro" id="IPR022601">
    <property type="entry name" value="DUF3160"/>
</dbReference>
<accession>A0A8T1U0S4</accession>
<dbReference type="OrthoDB" id="163095at2759"/>
<dbReference type="Pfam" id="PF11369">
    <property type="entry name" value="DUF3160"/>
    <property type="match status" value="1"/>
</dbReference>
<name>A0A8T1U0S4_9STRA</name>
<dbReference type="AlphaFoldDB" id="A0A8T1U0S4"/>
<dbReference type="VEuPathDB" id="FungiDB:PC110_g6451"/>